<comment type="similarity">
    <text evidence="7">Belongs to the binding-protein-dependent transport system permease family.</text>
</comment>
<evidence type="ECO:0000256" key="3">
    <source>
        <dbReference type="ARBA" id="ARBA00022475"/>
    </source>
</evidence>
<proteinExistence type="inferred from homology"/>
<dbReference type="Pfam" id="PF00528">
    <property type="entry name" value="BPD_transp_1"/>
    <property type="match status" value="1"/>
</dbReference>
<gene>
    <name evidence="10" type="ORF">B8V81_3216</name>
</gene>
<dbReference type="Gene3D" id="1.10.3720.10">
    <property type="entry name" value="MetI-like"/>
    <property type="match status" value="1"/>
</dbReference>
<keyword evidence="6 7" id="KW-0472">Membrane</keyword>
<dbReference type="InterPro" id="IPR035906">
    <property type="entry name" value="MetI-like_sf"/>
</dbReference>
<evidence type="ECO:0000259" key="9">
    <source>
        <dbReference type="PROSITE" id="PS50928"/>
    </source>
</evidence>
<keyword evidence="11" id="KW-1185">Reference proteome</keyword>
<comment type="caution">
    <text evidence="10">The sequence shown here is derived from an EMBL/GenBank/DDBJ whole genome shotgun (WGS) entry which is preliminary data.</text>
</comment>
<feature type="region of interest" description="Disordered" evidence="8">
    <location>
        <begin position="1"/>
        <end position="20"/>
    </location>
</feature>
<feature type="domain" description="ABC transmembrane type-1" evidence="9">
    <location>
        <begin position="97"/>
        <end position="324"/>
    </location>
</feature>
<evidence type="ECO:0000256" key="5">
    <source>
        <dbReference type="ARBA" id="ARBA00022989"/>
    </source>
</evidence>
<dbReference type="GO" id="GO:0055085">
    <property type="term" value="P:transmembrane transport"/>
    <property type="evidence" value="ECO:0007669"/>
    <property type="project" value="InterPro"/>
</dbReference>
<evidence type="ECO:0000313" key="10">
    <source>
        <dbReference type="EMBL" id="PLT44785.1"/>
    </source>
</evidence>
<feature type="transmembrane region" description="Helical" evidence="7">
    <location>
        <begin position="180"/>
        <end position="202"/>
    </location>
</feature>
<reference evidence="10 11" key="1">
    <citation type="submission" date="2017-05" db="EMBL/GenBank/DDBJ databases">
        <title>Functional genome analysis of Paenibacillus pasadenensis strain R16: insights on endophytic life style and antifungal activity.</title>
        <authorList>
            <person name="Passera A."/>
            <person name="Marcolungo L."/>
            <person name="Casati P."/>
            <person name="Brasca M."/>
            <person name="Quaglino F."/>
            <person name="Delledonne M."/>
        </authorList>
    </citation>
    <scope>NUCLEOTIDE SEQUENCE [LARGE SCALE GENOMIC DNA]</scope>
    <source>
        <strain evidence="10 11">R16</strain>
    </source>
</reference>
<evidence type="ECO:0000313" key="11">
    <source>
        <dbReference type="Proteomes" id="UP000234789"/>
    </source>
</evidence>
<keyword evidence="4 7" id="KW-0812">Transmembrane</keyword>
<feature type="compositionally biased region" description="Low complexity" evidence="8">
    <location>
        <begin position="1"/>
        <end position="14"/>
    </location>
</feature>
<dbReference type="PANTHER" id="PTHR43744">
    <property type="entry name" value="ABC TRANSPORTER PERMEASE PROTEIN MG189-RELATED-RELATED"/>
    <property type="match status" value="1"/>
</dbReference>
<organism evidence="10 11">
    <name type="scientific">Paenibacillus pasadenensis</name>
    <dbReference type="NCBI Taxonomy" id="217090"/>
    <lineage>
        <taxon>Bacteria</taxon>
        <taxon>Bacillati</taxon>
        <taxon>Bacillota</taxon>
        <taxon>Bacilli</taxon>
        <taxon>Bacillales</taxon>
        <taxon>Paenibacillaceae</taxon>
        <taxon>Paenibacillus</taxon>
    </lineage>
</organism>
<keyword evidence="2 7" id="KW-0813">Transport</keyword>
<comment type="subcellular location">
    <subcellularLocation>
        <location evidence="1 7">Cell membrane</location>
        <topology evidence="1 7">Multi-pass membrane protein</topology>
    </subcellularLocation>
</comment>
<keyword evidence="3" id="KW-1003">Cell membrane</keyword>
<dbReference type="EMBL" id="NFEZ01000004">
    <property type="protein sequence ID" value="PLT44785.1"/>
    <property type="molecule type" value="Genomic_DNA"/>
</dbReference>
<dbReference type="GO" id="GO:0005886">
    <property type="term" value="C:plasma membrane"/>
    <property type="evidence" value="ECO:0007669"/>
    <property type="project" value="UniProtKB-SubCell"/>
</dbReference>
<feature type="transmembrane region" description="Helical" evidence="7">
    <location>
        <begin position="303"/>
        <end position="325"/>
    </location>
</feature>
<dbReference type="PANTHER" id="PTHR43744:SF12">
    <property type="entry name" value="ABC TRANSPORTER PERMEASE PROTEIN MG189-RELATED"/>
    <property type="match status" value="1"/>
</dbReference>
<keyword evidence="5 7" id="KW-1133">Transmembrane helix</keyword>
<evidence type="ECO:0000256" key="4">
    <source>
        <dbReference type="ARBA" id="ARBA00022692"/>
    </source>
</evidence>
<protein>
    <submittedName>
        <fullName evidence="10">N-Acetyl-D-glucosamine ABC transport system, permease protein 2</fullName>
    </submittedName>
</protein>
<sequence length="340" mass="36859">MQAMPEAAPAAAEPSRSPNMRLQKAGKKSADMLYVLFRYLLLAGISFIILYPLLMKVSIAFKDKADIYNPTIYMIPVHFTLDNIRMAAQILDYAPLLGNTLLFAAATTALTAASCALAGYGFARFPFPGSSVLFGLVILTILVPTGTLMVPMYLNFRSFDPLGLVQLLTGKPGFNLLNTYWPSLIASATAIGLKAGLFIYIFRQFFKGMPKEIEEAALIDGAGGLRTFASIMMPNAVPPLITVVLFSFVWQYNDTFFTSLFMNELKLMPTKISTLAAQANMLIPGMLGTSAGGGAVKADPNHVAMIIDTGILLAILPLVLLYLAVQRYFVESVERSGIIG</sequence>
<evidence type="ECO:0000256" key="1">
    <source>
        <dbReference type="ARBA" id="ARBA00004651"/>
    </source>
</evidence>
<evidence type="ECO:0000256" key="7">
    <source>
        <dbReference type="RuleBase" id="RU363032"/>
    </source>
</evidence>
<evidence type="ECO:0000256" key="2">
    <source>
        <dbReference type="ARBA" id="ARBA00022448"/>
    </source>
</evidence>
<accession>A0A2N5N369</accession>
<dbReference type="SUPFAM" id="SSF161098">
    <property type="entry name" value="MetI-like"/>
    <property type="match status" value="1"/>
</dbReference>
<dbReference type="InterPro" id="IPR000515">
    <property type="entry name" value="MetI-like"/>
</dbReference>
<feature type="transmembrane region" description="Helical" evidence="7">
    <location>
        <begin position="132"/>
        <end position="154"/>
    </location>
</feature>
<feature type="transmembrane region" description="Helical" evidence="7">
    <location>
        <begin position="236"/>
        <end position="253"/>
    </location>
</feature>
<evidence type="ECO:0000256" key="6">
    <source>
        <dbReference type="ARBA" id="ARBA00023136"/>
    </source>
</evidence>
<feature type="transmembrane region" description="Helical" evidence="7">
    <location>
        <begin position="33"/>
        <end position="54"/>
    </location>
</feature>
<evidence type="ECO:0000256" key="8">
    <source>
        <dbReference type="SAM" id="MobiDB-lite"/>
    </source>
</evidence>
<dbReference type="AlphaFoldDB" id="A0A2N5N369"/>
<dbReference type="PROSITE" id="PS50928">
    <property type="entry name" value="ABC_TM1"/>
    <property type="match status" value="1"/>
</dbReference>
<feature type="transmembrane region" description="Helical" evidence="7">
    <location>
        <begin position="101"/>
        <end position="120"/>
    </location>
</feature>
<dbReference type="Proteomes" id="UP000234789">
    <property type="component" value="Unassembled WGS sequence"/>
</dbReference>
<name>A0A2N5N369_9BACL</name>
<dbReference type="CDD" id="cd06261">
    <property type="entry name" value="TM_PBP2"/>
    <property type="match status" value="1"/>
</dbReference>